<dbReference type="GO" id="GO:0016757">
    <property type="term" value="F:glycosyltransferase activity"/>
    <property type="evidence" value="ECO:0007669"/>
    <property type="project" value="UniProtKB-KW"/>
</dbReference>
<feature type="transmembrane region" description="Helical" evidence="1">
    <location>
        <begin position="759"/>
        <end position="779"/>
    </location>
</feature>
<dbReference type="OrthoDB" id="396512at2"/>
<evidence type="ECO:0000313" key="5">
    <source>
        <dbReference type="Proteomes" id="UP000334923"/>
    </source>
</evidence>
<evidence type="ECO:0000256" key="1">
    <source>
        <dbReference type="SAM" id="Phobius"/>
    </source>
</evidence>
<keyword evidence="4" id="KW-0808">Transferase</keyword>
<accession>A0A5E6M8L4</accession>
<keyword evidence="4" id="KW-0328">Glycosyltransferase</keyword>
<dbReference type="EMBL" id="CABFVA020000009">
    <property type="protein sequence ID" value="VVM04696.1"/>
    <property type="molecule type" value="Genomic_DNA"/>
</dbReference>
<evidence type="ECO:0000313" key="4">
    <source>
        <dbReference type="EMBL" id="VVM04696.1"/>
    </source>
</evidence>
<dbReference type="RefSeq" id="WP_142659115.1">
    <property type="nucleotide sequence ID" value="NZ_CABFVA020000009.1"/>
</dbReference>
<dbReference type="PANTHER" id="PTHR43685">
    <property type="entry name" value="GLYCOSYLTRANSFERASE"/>
    <property type="match status" value="1"/>
</dbReference>
<dbReference type="GO" id="GO:0005975">
    <property type="term" value="P:carbohydrate metabolic process"/>
    <property type="evidence" value="ECO:0007669"/>
    <property type="project" value="InterPro"/>
</dbReference>
<dbReference type="InterPro" id="IPR006103">
    <property type="entry name" value="Glyco_hydro_2_cat"/>
</dbReference>
<dbReference type="Pfam" id="PF00535">
    <property type="entry name" value="Glycos_transf_2"/>
    <property type="match status" value="1"/>
</dbReference>
<gene>
    <name evidence="4" type="primary">pgaC</name>
    <name evidence="4" type="ORF">MAMT_00242</name>
</gene>
<dbReference type="Pfam" id="PF02836">
    <property type="entry name" value="Glyco_hydro_2_C"/>
    <property type="match status" value="1"/>
</dbReference>
<dbReference type="GO" id="GO:0004553">
    <property type="term" value="F:hydrolase activity, hydrolyzing O-glycosyl compounds"/>
    <property type="evidence" value="ECO:0007669"/>
    <property type="project" value="InterPro"/>
</dbReference>
<dbReference type="InterPro" id="IPR050834">
    <property type="entry name" value="Glycosyltransf_2"/>
</dbReference>
<name>A0A5E6M8L4_9BACT</name>
<feature type="transmembrane region" description="Helical" evidence="1">
    <location>
        <begin position="606"/>
        <end position="626"/>
    </location>
</feature>
<dbReference type="SUPFAM" id="SSF53448">
    <property type="entry name" value="Nucleotide-diphospho-sugar transferases"/>
    <property type="match status" value="1"/>
</dbReference>
<dbReference type="InterPro" id="IPR029044">
    <property type="entry name" value="Nucleotide-diphossugar_trans"/>
</dbReference>
<feature type="domain" description="Glycosyltransferase 2-like" evidence="2">
    <location>
        <begin position="307"/>
        <end position="464"/>
    </location>
</feature>
<dbReference type="InterPro" id="IPR017853">
    <property type="entry name" value="GH"/>
</dbReference>
<feature type="transmembrane region" description="Helical" evidence="1">
    <location>
        <begin position="785"/>
        <end position="804"/>
    </location>
</feature>
<dbReference type="EC" id="2.4.1.-" evidence="4"/>
<dbReference type="AlphaFoldDB" id="A0A5E6M8L4"/>
<evidence type="ECO:0000259" key="2">
    <source>
        <dbReference type="Pfam" id="PF00535"/>
    </source>
</evidence>
<organism evidence="4 5">
    <name type="scientific">Methylacidimicrobium tartarophylax</name>
    <dbReference type="NCBI Taxonomy" id="1041768"/>
    <lineage>
        <taxon>Bacteria</taxon>
        <taxon>Pseudomonadati</taxon>
        <taxon>Verrucomicrobiota</taxon>
        <taxon>Methylacidimicrobium</taxon>
    </lineage>
</organism>
<dbReference type="Proteomes" id="UP000334923">
    <property type="component" value="Unassembled WGS sequence"/>
</dbReference>
<proteinExistence type="predicted"/>
<sequence length="850" mass="95007">MGVARIQVRAKFFFEDERKFPIQGVSYGPFAPRSTDGVPFPEPAAVRDDFSRMKECGCNLIRVYHIPPIDLLDSALDQGLRVLVTIPWVERTLFWKDRRVLRKIQDHVRTSVRERAGHPAIFAYLIDNEIPPDLVRWAGVRRIERHLDALIGLVREVDPETLVSYANYPPTEYLCPPSVDFVSFNLYLHRPKDLRAYLARLQNLSGEKPLLITEFGMDTRRHREAEQADLLASHVETVFELGLAGTILFSWTDEWFTGGLEITDWAFGLVRKDRSPKPSFHRVQSLFRSWEEPIVRRFPLRNPPKISVVVCNFNGQKYLGNCLRSLERLHYSDFEVIVVDDGSTDGSGKLLETMEGIRIIRQENLGLAVARNRGIAAARGEIVAFTDADCIVDRDWLYFLAKAFESGDLAGVGGPNIAPPPATALQATVAAAPGAPAHVLLTDQLAEHLPGCNMAFRRAVLEAIGGFLPDFRVAGDDVDLCWRLLDRGHLLGFAPGALVWHHRRSTVSAYLRQQVGYGKAEGLLRFRHLSRFRSMGAASWKGRIYPPSSSRLSLFPPLVYHAPFAGGFFQCLYSRPEPFWLAAVSSEEWLALLLLSVLLGLRWPAFFAPALLLLSASLVPAAVYGLRTEMARPFASGPHRLLLVALAFLQPLARGIPRRLTWLLGKPAPPCPDAPTAACTTKETFSREGVALWSESGAERLELLDRIQSVLAENRYAYALDSGWDDWDIHVFAGPWWNVRLRTLTEVYPQGKRLLRVGIFLRPSPLAVLAWIFGFFAVIAGLAAFGRPALLCLLGGAPAVILWVREGLRIRHRIAELAGKAGQRLGLVLVPWLPFGSRPDSSFDSPHEKG</sequence>
<dbReference type="Gene3D" id="3.90.550.10">
    <property type="entry name" value="Spore Coat Polysaccharide Biosynthesis Protein SpsA, Chain A"/>
    <property type="match status" value="1"/>
</dbReference>
<keyword evidence="1" id="KW-0472">Membrane</keyword>
<keyword evidence="1" id="KW-1133">Transmembrane helix</keyword>
<evidence type="ECO:0000259" key="3">
    <source>
        <dbReference type="Pfam" id="PF02836"/>
    </source>
</evidence>
<feature type="domain" description="Glycoside hydrolase family 2 catalytic" evidence="3">
    <location>
        <begin position="7"/>
        <end position="219"/>
    </location>
</feature>
<protein>
    <submittedName>
        <fullName evidence="4">Poly-beta-1,6-N-acetyl-D-glucosamine synthase</fullName>
        <ecNumber evidence="4">2.4.1.-</ecNumber>
    </submittedName>
</protein>
<dbReference type="Gene3D" id="3.20.20.80">
    <property type="entry name" value="Glycosidases"/>
    <property type="match status" value="1"/>
</dbReference>
<dbReference type="InterPro" id="IPR001173">
    <property type="entry name" value="Glyco_trans_2-like"/>
</dbReference>
<keyword evidence="1" id="KW-0812">Transmembrane</keyword>
<dbReference type="SUPFAM" id="SSF51445">
    <property type="entry name" value="(Trans)glycosidases"/>
    <property type="match status" value="1"/>
</dbReference>
<keyword evidence="5" id="KW-1185">Reference proteome</keyword>
<dbReference type="PANTHER" id="PTHR43685:SF2">
    <property type="entry name" value="GLYCOSYLTRANSFERASE 2-LIKE DOMAIN-CONTAINING PROTEIN"/>
    <property type="match status" value="1"/>
</dbReference>
<reference evidence="4 5" key="1">
    <citation type="submission" date="2019-09" db="EMBL/GenBank/DDBJ databases">
        <authorList>
            <person name="Cremers G."/>
        </authorList>
    </citation>
    <scope>NUCLEOTIDE SEQUENCE [LARGE SCALE GENOMIC DNA]</scope>
    <source>
        <strain evidence="4">4A</strain>
    </source>
</reference>